<dbReference type="EMBL" id="CAFBMK010000295">
    <property type="protein sequence ID" value="CAB4946593.1"/>
    <property type="molecule type" value="Genomic_DNA"/>
</dbReference>
<dbReference type="AlphaFoldDB" id="A0A6J7JUL5"/>
<dbReference type="InterPro" id="IPR005101">
    <property type="entry name" value="Cryptochr/Photolyase_FAD-bd"/>
</dbReference>
<dbReference type="InterPro" id="IPR036134">
    <property type="entry name" value="Crypto/Photolyase_FAD-like_sf"/>
</dbReference>
<dbReference type="Pfam" id="PF00875">
    <property type="entry name" value="DNA_photolyase"/>
    <property type="match status" value="1"/>
</dbReference>
<dbReference type="PROSITE" id="PS51645">
    <property type="entry name" value="PHR_CRY_ALPHA_BETA"/>
    <property type="match status" value="1"/>
</dbReference>
<dbReference type="PANTHER" id="PTHR11455">
    <property type="entry name" value="CRYPTOCHROME"/>
    <property type="match status" value="1"/>
</dbReference>
<keyword evidence="2" id="KW-0285">Flavoprotein</keyword>
<dbReference type="PRINTS" id="PR00147">
    <property type="entry name" value="DNAPHOTLYASE"/>
</dbReference>
<dbReference type="InterPro" id="IPR036155">
    <property type="entry name" value="Crypto/Photolyase_N_sf"/>
</dbReference>
<dbReference type="PANTHER" id="PTHR11455:SF9">
    <property type="entry name" value="CRYPTOCHROME CIRCADIAN CLOCK 5 ISOFORM X1"/>
    <property type="match status" value="1"/>
</dbReference>
<dbReference type="Gene3D" id="3.40.50.620">
    <property type="entry name" value="HUPs"/>
    <property type="match status" value="1"/>
</dbReference>
<dbReference type="InterPro" id="IPR006050">
    <property type="entry name" value="DNA_photolyase_N"/>
</dbReference>
<dbReference type="SUPFAM" id="SSF52425">
    <property type="entry name" value="Cryptochrome/photolyase, N-terminal domain"/>
    <property type="match status" value="1"/>
</dbReference>
<name>A0A6J7JUL5_9ZZZZ</name>
<protein>
    <submittedName>
        <fullName evidence="6">Unannotated protein</fullName>
    </submittedName>
</protein>
<dbReference type="GO" id="GO:0006950">
    <property type="term" value="P:response to stress"/>
    <property type="evidence" value="ECO:0007669"/>
    <property type="project" value="UniProtKB-ARBA"/>
</dbReference>
<dbReference type="GO" id="GO:0071949">
    <property type="term" value="F:FAD binding"/>
    <property type="evidence" value="ECO:0007669"/>
    <property type="project" value="TreeGrafter"/>
</dbReference>
<dbReference type="Gene3D" id="1.10.579.10">
    <property type="entry name" value="DNA Cyclobutane Dipyrimidine Photolyase, subunit A, domain 3"/>
    <property type="match status" value="1"/>
</dbReference>
<dbReference type="GO" id="GO:0003677">
    <property type="term" value="F:DNA binding"/>
    <property type="evidence" value="ECO:0007669"/>
    <property type="project" value="TreeGrafter"/>
</dbReference>
<dbReference type="Pfam" id="PF03441">
    <property type="entry name" value="FAD_binding_7"/>
    <property type="match status" value="1"/>
</dbReference>
<keyword evidence="3" id="KW-0274">FAD</keyword>
<comment type="cofactor">
    <cofactor evidence="1">
        <name>FAD</name>
        <dbReference type="ChEBI" id="CHEBI:57692"/>
    </cofactor>
</comment>
<evidence type="ECO:0000256" key="2">
    <source>
        <dbReference type="ARBA" id="ARBA00022630"/>
    </source>
</evidence>
<accession>A0A6J7JUL5</accession>
<organism evidence="6">
    <name type="scientific">freshwater metagenome</name>
    <dbReference type="NCBI Taxonomy" id="449393"/>
    <lineage>
        <taxon>unclassified sequences</taxon>
        <taxon>metagenomes</taxon>
        <taxon>ecological metagenomes</taxon>
    </lineage>
</organism>
<sequence>MGSTEIVWFRRDLRVRDHPALHGAVADAEQVVPLFVVDPRITGGPAGSGPRAHFLAGCLVELDAALRERGGRLVVRHGDPADVLVALAEETGARAVRWTGDASPFAQRRDARVTEALEAAGVRAIPSPGQYVVDPSVPRTGQGKPYTVYSPFGRNWEHQDRRTVLDAPSAIAVPQVSGEGLAGPDDLGADGLPDAPEPFARPGEEAGLRAARAWLDGPIQDYDELHDVLAGKPGSRRASGGTSGLSPHLRWGTISPRWLEARARKLSGEGPAAFVRQLAWRDFYAHVYLFHPEDRRRAHQERYRELEWEDDDEALQAWKDGRTGYPLVDAGMRQLATTGWMHNRARLVVGSFLTKDLHVDWTAGERHFYALLQDGEPNQNDGNWQWVTSIGVDPKPYFQRMFNPTRQMARFDPDGRYVRRWVPELADVPDARITEPWRMSREEQEAAGCVIGEDYPAPIVDHAVERERAAARYRGAAD</sequence>
<evidence type="ECO:0000256" key="3">
    <source>
        <dbReference type="ARBA" id="ARBA00022827"/>
    </source>
</evidence>
<dbReference type="InterPro" id="IPR018394">
    <property type="entry name" value="DNA_photolyase_1_CS_C"/>
</dbReference>
<dbReference type="PROSITE" id="PS00394">
    <property type="entry name" value="DNA_PHOTOLYASES_1_1"/>
    <property type="match status" value="1"/>
</dbReference>
<dbReference type="SUPFAM" id="SSF48173">
    <property type="entry name" value="Cryptochrome/photolyase FAD-binding domain"/>
    <property type="match status" value="1"/>
</dbReference>
<reference evidence="6" key="1">
    <citation type="submission" date="2020-05" db="EMBL/GenBank/DDBJ databases">
        <authorList>
            <person name="Chiriac C."/>
            <person name="Salcher M."/>
            <person name="Ghai R."/>
            <person name="Kavagutti S V."/>
        </authorList>
    </citation>
    <scope>NUCLEOTIDE SEQUENCE</scope>
</reference>
<dbReference type="InterPro" id="IPR014729">
    <property type="entry name" value="Rossmann-like_a/b/a_fold"/>
</dbReference>
<feature type="domain" description="Photolyase/cryptochrome alpha/beta" evidence="5">
    <location>
        <begin position="3"/>
        <end position="132"/>
    </location>
</feature>
<gene>
    <name evidence="6" type="ORF">UFOPK3564_03258</name>
</gene>
<dbReference type="InterPro" id="IPR002081">
    <property type="entry name" value="Cryptochrome/DNA_photolyase_1"/>
</dbReference>
<keyword evidence="4" id="KW-0157">Chromophore</keyword>
<dbReference type="Gene3D" id="1.25.40.80">
    <property type="match status" value="1"/>
</dbReference>
<dbReference type="GO" id="GO:0003904">
    <property type="term" value="F:deoxyribodipyrimidine photo-lyase activity"/>
    <property type="evidence" value="ECO:0007669"/>
    <property type="project" value="TreeGrafter"/>
</dbReference>
<evidence type="ECO:0000256" key="1">
    <source>
        <dbReference type="ARBA" id="ARBA00001974"/>
    </source>
</evidence>
<dbReference type="GO" id="GO:0006139">
    <property type="term" value="P:nucleobase-containing compound metabolic process"/>
    <property type="evidence" value="ECO:0007669"/>
    <property type="project" value="UniProtKB-ARBA"/>
</dbReference>
<proteinExistence type="predicted"/>
<evidence type="ECO:0000256" key="4">
    <source>
        <dbReference type="ARBA" id="ARBA00022991"/>
    </source>
</evidence>
<evidence type="ECO:0000259" key="5">
    <source>
        <dbReference type="PROSITE" id="PS51645"/>
    </source>
</evidence>
<dbReference type="GO" id="GO:0009416">
    <property type="term" value="P:response to light stimulus"/>
    <property type="evidence" value="ECO:0007669"/>
    <property type="project" value="TreeGrafter"/>
</dbReference>
<evidence type="ECO:0000313" key="6">
    <source>
        <dbReference type="EMBL" id="CAB4946593.1"/>
    </source>
</evidence>